<dbReference type="Proteomes" id="UP001642540">
    <property type="component" value="Unassembled WGS sequence"/>
</dbReference>
<evidence type="ECO:0000256" key="1">
    <source>
        <dbReference type="SAM" id="MobiDB-lite"/>
    </source>
</evidence>
<accession>A0ABP1R5M0</accession>
<protein>
    <submittedName>
        <fullName evidence="2">Uncharacterized protein</fullName>
    </submittedName>
</protein>
<proteinExistence type="predicted"/>
<evidence type="ECO:0000313" key="3">
    <source>
        <dbReference type="Proteomes" id="UP001642540"/>
    </source>
</evidence>
<reference evidence="2 3" key="1">
    <citation type="submission" date="2024-08" db="EMBL/GenBank/DDBJ databases">
        <authorList>
            <person name="Cucini C."/>
            <person name="Frati F."/>
        </authorList>
    </citation>
    <scope>NUCLEOTIDE SEQUENCE [LARGE SCALE GENOMIC DNA]</scope>
</reference>
<name>A0ABP1R5M0_9HEXA</name>
<evidence type="ECO:0000313" key="2">
    <source>
        <dbReference type="EMBL" id="CAL8120716.1"/>
    </source>
</evidence>
<organism evidence="2 3">
    <name type="scientific">Orchesella dallaii</name>
    <dbReference type="NCBI Taxonomy" id="48710"/>
    <lineage>
        <taxon>Eukaryota</taxon>
        <taxon>Metazoa</taxon>
        <taxon>Ecdysozoa</taxon>
        <taxon>Arthropoda</taxon>
        <taxon>Hexapoda</taxon>
        <taxon>Collembola</taxon>
        <taxon>Entomobryomorpha</taxon>
        <taxon>Entomobryoidea</taxon>
        <taxon>Orchesellidae</taxon>
        <taxon>Orchesellinae</taxon>
        <taxon>Orchesella</taxon>
    </lineage>
</organism>
<sequence length="346" mass="37950">MTLFVTTSGLEAIEKPRTVHSTLQNEWVVKQTTDPPVTETTTPPSGSINAPPEPVTPLGTGTSQGTGTPLGPGTPPEPPTFIIAVPSPNGRGNCMGHYCYENEACMQDYSSDSNFKCKWSIENLNSTNSFQIIAGHCDHVSKPPDWGADGSKPMCVETSAITNPSYHCVCAIGKCPQEFLKYCEHDYLYQQAKSLVSSVIRKSEEMSINQPCSYKLEQQLPQTIVNYAKRINLYRVVSILRNASRDGICNRRTLSTCRPNNICGCADGTSQKVTIDPSGIYIGSYHCYATTGRCGRDPASVIPQFEEIKIKIREHYGDPSVKVDHDPNGCLMNLCKLNNGKECINN</sequence>
<feature type="compositionally biased region" description="Low complexity" evidence="1">
    <location>
        <begin position="32"/>
        <end position="44"/>
    </location>
</feature>
<gene>
    <name evidence="2" type="ORF">ODALV1_LOCUS19064</name>
</gene>
<keyword evidence="3" id="KW-1185">Reference proteome</keyword>
<comment type="caution">
    <text evidence="2">The sequence shown here is derived from an EMBL/GenBank/DDBJ whole genome shotgun (WGS) entry which is preliminary data.</text>
</comment>
<feature type="region of interest" description="Disordered" evidence="1">
    <location>
        <begin position="24"/>
        <end position="74"/>
    </location>
</feature>
<dbReference type="EMBL" id="CAXLJM020000064">
    <property type="protein sequence ID" value="CAL8120716.1"/>
    <property type="molecule type" value="Genomic_DNA"/>
</dbReference>